<reference evidence="2 3" key="1">
    <citation type="journal article" date="2021" name="BMC Genomics">
        <title>Datura genome reveals duplications of psychoactive alkaloid biosynthetic genes and high mutation rate following tissue culture.</title>
        <authorList>
            <person name="Rajewski A."/>
            <person name="Carter-House D."/>
            <person name="Stajich J."/>
            <person name="Litt A."/>
        </authorList>
    </citation>
    <scope>NUCLEOTIDE SEQUENCE [LARGE SCALE GENOMIC DNA]</scope>
    <source>
        <strain evidence="2">AR-01</strain>
    </source>
</reference>
<evidence type="ECO:0000313" key="3">
    <source>
        <dbReference type="Proteomes" id="UP000823775"/>
    </source>
</evidence>
<proteinExistence type="predicted"/>
<name>A0ABS8UKY7_DATST</name>
<gene>
    <name evidence="2" type="ORF">HAX54_016337</name>
</gene>
<protein>
    <submittedName>
        <fullName evidence="2">Uncharacterized protein</fullName>
    </submittedName>
</protein>
<feature type="region of interest" description="Disordered" evidence="1">
    <location>
        <begin position="62"/>
        <end position="81"/>
    </location>
</feature>
<keyword evidence="3" id="KW-1185">Reference proteome</keyword>
<accession>A0ABS8UKY7</accession>
<evidence type="ECO:0000313" key="2">
    <source>
        <dbReference type="EMBL" id="MCD9558755.1"/>
    </source>
</evidence>
<dbReference type="EMBL" id="JACEIK010002056">
    <property type="protein sequence ID" value="MCD9558755.1"/>
    <property type="molecule type" value="Genomic_DNA"/>
</dbReference>
<organism evidence="2 3">
    <name type="scientific">Datura stramonium</name>
    <name type="common">Jimsonweed</name>
    <name type="synonym">Common thornapple</name>
    <dbReference type="NCBI Taxonomy" id="4076"/>
    <lineage>
        <taxon>Eukaryota</taxon>
        <taxon>Viridiplantae</taxon>
        <taxon>Streptophyta</taxon>
        <taxon>Embryophyta</taxon>
        <taxon>Tracheophyta</taxon>
        <taxon>Spermatophyta</taxon>
        <taxon>Magnoliopsida</taxon>
        <taxon>eudicotyledons</taxon>
        <taxon>Gunneridae</taxon>
        <taxon>Pentapetalae</taxon>
        <taxon>asterids</taxon>
        <taxon>lamiids</taxon>
        <taxon>Solanales</taxon>
        <taxon>Solanaceae</taxon>
        <taxon>Solanoideae</taxon>
        <taxon>Datureae</taxon>
        <taxon>Datura</taxon>
    </lineage>
</organism>
<comment type="caution">
    <text evidence="2">The sequence shown here is derived from an EMBL/GenBank/DDBJ whole genome shotgun (WGS) entry which is preliminary data.</text>
</comment>
<dbReference type="Proteomes" id="UP000823775">
    <property type="component" value="Unassembled WGS sequence"/>
</dbReference>
<feature type="region of interest" description="Disordered" evidence="1">
    <location>
        <begin position="1"/>
        <end position="26"/>
    </location>
</feature>
<sequence>MARHTSNGESDGRQPSDRPSLVPSRSSPFSLWATEVTMECQVNDGPSRYPPLRLVIEAILVKDGRRADGPSGPLGSESASR</sequence>
<evidence type="ECO:0000256" key="1">
    <source>
        <dbReference type="SAM" id="MobiDB-lite"/>
    </source>
</evidence>